<accession>A0A381SQT0</accession>
<dbReference type="AlphaFoldDB" id="A0A381SQT0"/>
<gene>
    <name evidence="1" type="ORF">METZ01_LOCUS58703</name>
</gene>
<name>A0A381SQT0_9ZZZZ</name>
<sequence length="94" mass="10437">MPATDLKTLDKAYTFIMRRIVDTGVAPHYTELASELGVLVEEGRKVLNDLIGPGKMAGYWLIPGTDLVGSFAPFNNVPTHYRISVEGQSKWWGQ</sequence>
<dbReference type="Gene3D" id="3.30.450.410">
    <property type="match status" value="1"/>
</dbReference>
<organism evidence="1">
    <name type="scientific">marine metagenome</name>
    <dbReference type="NCBI Taxonomy" id="408172"/>
    <lineage>
        <taxon>unclassified sequences</taxon>
        <taxon>metagenomes</taxon>
        <taxon>ecological metagenomes</taxon>
    </lineage>
</organism>
<proteinExistence type="predicted"/>
<protein>
    <submittedName>
        <fullName evidence="1">Uncharacterized protein</fullName>
    </submittedName>
</protein>
<dbReference type="InterPro" id="IPR053717">
    <property type="entry name" value="MerB_lyase_sf"/>
</dbReference>
<reference evidence="1" key="1">
    <citation type="submission" date="2018-05" db="EMBL/GenBank/DDBJ databases">
        <authorList>
            <person name="Lanie J.A."/>
            <person name="Ng W.-L."/>
            <person name="Kazmierczak K.M."/>
            <person name="Andrzejewski T.M."/>
            <person name="Davidsen T.M."/>
            <person name="Wayne K.J."/>
            <person name="Tettelin H."/>
            <person name="Glass J.I."/>
            <person name="Rusch D."/>
            <person name="Podicherti R."/>
            <person name="Tsui H.-C.T."/>
            <person name="Winkler M.E."/>
        </authorList>
    </citation>
    <scope>NUCLEOTIDE SEQUENCE</scope>
</reference>
<evidence type="ECO:0000313" key="1">
    <source>
        <dbReference type="EMBL" id="SVA05849.1"/>
    </source>
</evidence>
<dbReference type="EMBL" id="UINC01003382">
    <property type="protein sequence ID" value="SVA05849.1"/>
    <property type="molecule type" value="Genomic_DNA"/>
</dbReference>